<dbReference type="EMBL" id="CAMXCT030001408">
    <property type="protein sequence ID" value="CAL4777135.1"/>
    <property type="molecule type" value="Genomic_DNA"/>
</dbReference>
<evidence type="ECO:0000313" key="6">
    <source>
        <dbReference type="EMBL" id="CAI3989823.1"/>
    </source>
</evidence>
<dbReference type="Proteomes" id="UP001152797">
    <property type="component" value="Unassembled WGS sequence"/>
</dbReference>
<gene>
    <name evidence="6" type="ORF">C1SCF055_LOCUS16863</name>
</gene>
<dbReference type="GO" id="GO:0071204">
    <property type="term" value="C:histone pre-mRNA 3'end processing complex"/>
    <property type="evidence" value="ECO:0007669"/>
    <property type="project" value="TreeGrafter"/>
</dbReference>
<sequence>MARRMFVCCFFCMLYVFVPSWVCPRGPSPPKMPTRCALRRLTVVAAGGRAPSDREKEIQQSQEKQGLVSEYKTEYLIALVALSQISQYFVQQNVPVQEEEEDTEAVWVRREAARMRQIAIGKARPEYRRYIAEVPVNLREPVHPSTPNPKDRVSKRQFDRALGDWRRRLHEFDAELGFDETRPPSAEGPVQPGAMSRTPTHTPGPFGGEAFLPRHAVPPPKSPPRPQEKLPATVPQVSPSLVPQHPPPSQPPMMDGGVVQLHLADQLPAPIPQAPQGPAPMQAHPEPPHVNVDLASAAAIGVAAAMTAIFRGQHCAPCGCAPPTWNCEMQCDPNMMYVPHMEPGVPMMCDAASSSFMAQPMMNVAPETPLRGRQMPMDDGETPPPVCPFWTQATQANSENNFVPFQKAVLGAVTEECERGTKLTYEDAMSPCSGNRGQHLSVPKEPMPPMTPPRDTRRAAVSPSSVIQTPKPGWVVETPSPNSWLSRNFDPSW</sequence>
<dbReference type="InterPro" id="IPR038294">
    <property type="entry name" value="SLBP_RNA_bind_sf"/>
</dbReference>
<dbReference type="Pfam" id="PF15247">
    <property type="entry name" value="SLBP_RNA_bind"/>
    <property type="match status" value="1"/>
</dbReference>
<feature type="compositionally biased region" description="Polar residues" evidence="3">
    <location>
        <begin position="479"/>
        <end position="493"/>
    </location>
</feature>
<dbReference type="Gene3D" id="1.10.8.1120">
    <property type="entry name" value="Histone RNA hairpin-binding protein RNA-binding domain"/>
    <property type="match status" value="1"/>
</dbReference>
<keyword evidence="9" id="KW-1185">Reference proteome</keyword>
<evidence type="ECO:0000256" key="4">
    <source>
        <dbReference type="SAM" id="SignalP"/>
    </source>
</evidence>
<dbReference type="InterPro" id="IPR026502">
    <property type="entry name" value="SLBP1/SLBP2"/>
</dbReference>
<evidence type="ECO:0000313" key="7">
    <source>
        <dbReference type="EMBL" id="CAL1143198.1"/>
    </source>
</evidence>
<dbReference type="GO" id="GO:0006398">
    <property type="term" value="P:mRNA 3'-end processing by stem-loop binding and cleavage"/>
    <property type="evidence" value="ECO:0007669"/>
    <property type="project" value="TreeGrafter"/>
</dbReference>
<evidence type="ECO:0000256" key="3">
    <source>
        <dbReference type="SAM" id="MobiDB-lite"/>
    </source>
</evidence>
<dbReference type="GO" id="GO:0071207">
    <property type="term" value="F:histone pre-mRNA stem-loop binding"/>
    <property type="evidence" value="ECO:0007669"/>
    <property type="project" value="TreeGrafter"/>
</dbReference>
<proteinExistence type="inferred from homology"/>
<feature type="compositionally biased region" description="Low complexity" evidence="3">
    <location>
        <begin position="229"/>
        <end position="243"/>
    </location>
</feature>
<evidence type="ECO:0000256" key="2">
    <source>
        <dbReference type="ARBA" id="ARBA00022884"/>
    </source>
</evidence>
<comment type="caution">
    <text evidence="6">The sequence shown here is derived from an EMBL/GenBank/DDBJ whole genome shotgun (WGS) entry which is preliminary data.</text>
</comment>
<reference evidence="6" key="1">
    <citation type="submission" date="2022-10" db="EMBL/GenBank/DDBJ databases">
        <authorList>
            <person name="Chen Y."/>
            <person name="Dougan E. K."/>
            <person name="Chan C."/>
            <person name="Rhodes N."/>
            <person name="Thang M."/>
        </authorList>
    </citation>
    <scope>NUCLEOTIDE SEQUENCE</scope>
</reference>
<feature type="region of interest" description="Disordered" evidence="3">
    <location>
        <begin position="428"/>
        <end position="493"/>
    </location>
</feature>
<evidence type="ECO:0000313" key="8">
    <source>
        <dbReference type="EMBL" id="CAL4777135.1"/>
    </source>
</evidence>
<dbReference type="GO" id="GO:0051028">
    <property type="term" value="P:mRNA transport"/>
    <property type="evidence" value="ECO:0007669"/>
    <property type="project" value="TreeGrafter"/>
</dbReference>
<dbReference type="OrthoDB" id="5585087at2759"/>
<name>A0A9P1FVB4_9DINO</name>
<feature type="domain" description="Histone RNA hairpin-binding protein RNA-binding" evidence="5">
    <location>
        <begin position="109"/>
        <end position="173"/>
    </location>
</feature>
<dbReference type="InterPro" id="IPR029344">
    <property type="entry name" value="SLBP_RNA_bind"/>
</dbReference>
<dbReference type="PANTHER" id="PTHR17408:SF0">
    <property type="entry name" value="HISTONE RNA HAIRPIN-BINDING PROTEIN"/>
    <property type="match status" value="1"/>
</dbReference>
<keyword evidence="4" id="KW-0732">Signal</keyword>
<dbReference type="AlphaFoldDB" id="A0A9P1FVB4"/>
<keyword evidence="2" id="KW-0694">RNA-binding</keyword>
<evidence type="ECO:0000313" key="9">
    <source>
        <dbReference type="Proteomes" id="UP001152797"/>
    </source>
</evidence>
<organism evidence="6">
    <name type="scientific">Cladocopium goreaui</name>
    <dbReference type="NCBI Taxonomy" id="2562237"/>
    <lineage>
        <taxon>Eukaryota</taxon>
        <taxon>Sar</taxon>
        <taxon>Alveolata</taxon>
        <taxon>Dinophyceae</taxon>
        <taxon>Suessiales</taxon>
        <taxon>Symbiodiniaceae</taxon>
        <taxon>Cladocopium</taxon>
    </lineage>
</organism>
<dbReference type="GO" id="GO:0005737">
    <property type="term" value="C:cytoplasm"/>
    <property type="evidence" value="ECO:0007669"/>
    <property type="project" value="TreeGrafter"/>
</dbReference>
<feature type="signal peptide" evidence="4">
    <location>
        <begin position="1"/>
        <end position="20"/>
    </location>
</feature>
<accession>A0A9P1FVB4</accession>
<protein>
    <submittedName>
        <fullName evidence="8">Histone RNA hairpin-binding protein (Histone stem-loop-binding protein 1)</fullName>
    </submittedName>
</protein>
<feature type="region of interest" description="Disordered" evidence="3">
    <location>
        <begin position="176"/>
        <end position="252"/>
    </location>
</feature>
<dbReference type="PANTHER" id="PTHR17408">
    <property type="entry name" value="HISTONE RNA HAIRPIN-BINDING PROTEIN"/>
    <property type="match status" value="1"/>
</dbReference>
<feature type="chain" id="PRO_5043272430" evidence="4">
    <location>
        <begin position="21"/>
        <end position="493"/>
    </location>
</feature>
<dbReference type="EMBL" id="CAMXCT010001408">
    <property type="protein sequence ID" value="CAI3989823.1"/>
    <property type="molecule type" value="Genomic_DNA"/>
</dbReference>
<reference evidence="7" key="2">
    <citation type="submission" date="2024-04" db="EMBL/GenBank/DDBJ databases">
        <authorList>
            <person name="Chen Y."/>
            <person name="Shah S."/>
            <person name="Dougan E. K."/>
            <person name="Thang M."/>
            <person name="Chan C."/>
        </authorList>
    </citation>
    <scope>NUCLEOTIDE SEQUENCE [LARGE SCALE GENOMIC DNA]</scope>
</reference>
<dbReference type="GO" id="GO:0003729">
    <property type="term" value="F:mRNA binding"/>
    <property type="evidence" value="ECO:0007669"/>
    <property type="project" value="InterPro"/>
</dbReference>
<comment type="similarity">
    <text evidence="1">Belongs to the SLBP family.</text>
</comment>
<evidence type="ECO:0000259" key="5">
    <source>
        <dbReference type="Pfam" id="PF15247"/>
    </source>
</evidence>
<dbReference type="EMBL" id="CAMXCT020001408">
    <property type="protein sequence ID" value="CAL1143198.1"/>
    <property type="molecule type" value="Genomic_DNA"/>
</dbReference>
<evidence type="ECO:0000256" key="1">
    <source>
        <dbReference type="ARBA" id="ARBA00006151"/>
    </source>
</evidence>
<feature type="compositionally biased region" description="Pro residues" evidence="3">
    <location>
        <begin position="216"/>
        <end position="225"/>
    </location>
</feature>